<dbReference type="InterPro" id="IPR002645">
    <property type="entry name" value="STAS_dom"/>
</dbReference>
<feature type="transmembrane region" description="Helical" evidence="5">
    <location>
        <begin position="210"/>
        <end position="227"/>
    </location>
</feature>
<dbReference type="Pfam" id="PF00916">
    <property type="entry name" value="Sulfate_transp"/>
    <property type="match status" value="1"/>
</dbReference>
<dbReference type="InterPro" id="IPR011547">
    <property type="entry name" value="SLC26A/SulP_dom"/>
</dbReference>
<feature type="transmembrane region" description="Helical" evidence="5">
    <location>
        <begin position="138"/>
        <end position="156"/>
    </location>
</feature>
<dbReference type="Gene3D" id="3.30.750.24">
    <property type="entry name" value="STAS domain"/>
    <property type="match status" value="1"/>
</dbReference>
<evidence type="ECO:0000256" key="5">
    <source>
        <dbReference type="SAM" id="Phobius"/>
    </source>
</evidence>
<dbReference type="InterPro" id="IPR001902">
    <property type="entry name" value="SLC26A/SulP_fam"/>
</dbReference>
<evidence type="ECO:0000256" key="2">
    <source>
        <dbReference type="ARBA" id="ARBA00022692"/>
    </source>
</evidence>
<evidence type="ECO:0000256" key="4">
    <source>
        <dbReference type="ARBA" id="ARBA00023136"/>
    </source>
</evidence>
<dbReference type="PANTHER" id="PTHR11814">
    <property type="entry name" value="SULFATE TRANSPORTER"/>
    <property type="match status" value="1"/>
</dbReference>
<evidence type="ECO:0000259" key="6">
    <source>
        <dbReference type="PROSITE" id="PS50801"/>
    </source>
</evidence>
<proteinExistence type="predicted"/>
<feature type="transmembrane region" description="Helical" evidence="5">
    <location>
        <begin position="185"/>
        <end position="203"/>
    </location>
</feature>
<dbReference type="STRING" id="83401.SAMN05421742_11050"/>
<dbReference type="AlphaFoldDB" id="A0A1G8EID2"/>
<feature type="transmembrane region" description="Helical" evidence="5">
    <location>
        <begin position="108"/>
        <end position="126"/>
    </location>
</feature>
<dbReference type="PROSITE" id="PS50801">
    <property type="entry name" value="STAS"/>
    <property type="match status" value="1"/>
</dbReference>
<evidence type="ECO:0000256" key="3">
    <source>
        <dbReference type="ARBA" id="ARBA00022989"/>
    </source>
</evidence>
<evidence type="ECO:0000256" key="1">
    <source>
        <dbReference type="ARBA" id="ARBA00004141"/>
    </source>
</evidence>
<dbReference type="Pfam" id="PF01740">
    <property type="entry name" value="STAS"/>
    <property type="match status" value="1"/>
</dbReference>
<comment type="subcellular location">
    <subcellularLocation>
        <location evidence="1">Membrane</location>
        <topology evidence="1">Multi-pass membrane protein</topology>
    </subcellularLocation>
</comment>
<organism evidence="7 8">
    <name type="scientific">Roseospirillum parvum</name>
    <dbReference type="NCBI Taxonomy" id="83401"/>
    <lineage>
        <taxon>Bacteria</taxon>
        <taxon>Pseudomonadati</taxon>
        <taxon>Pseudomonadota</taxon>
        <taxon>Alphaproteobacteria</taxon>
        <taxon>Rhodospirillales</taxon>
        <taxon>Rhodospirillaceae</taxon>
        <taxon>Roseospirillum</taxon>
    </lineage>
</organism>
<feature type="transmembrane region" description="Helical" evidence="5">
    <location>
        <begin position="65"/>
        <end position="81"/>
    </location>
</feature>
<keyword evidence="3 5" id="KW-1133">Transmembrane helix</keyword>
<feature type="transmembrane region" description="Helical" evidence="5">
    <location>
        <begin position="341"/>
        <end position="371"/>
    </location>
</feature>
<sequence>MPLSSDPARAPWWHLLVPKLFTVLAQGYRLDDLKADALAGMTVAVVAIPLAMALAIASGATPDKGLLTVVVAGFLISALGGSRFQIGGPTGAFVVVVFNVIAQHGFDGLILATLMAGAMLVLAGLLRLGTLMKYIPEPVVVGFTAGIAAIILLSQVKDFFGLMPGELPGDILGRLGGLWAARDTLDLPTLAVAGGGLAVILLLRRFGPRVPGFLVCVVAGGLMVWGLDLPVDTVGSRFGSVELGVPTPTWPEVSLARLAEMLPSAFTIAFLAGVESLLSAVVADGMTGRRHRANCELVAQGVANSASALFGGLPATGAIARTVTNIRSGGRTPVAGMLHALIVMAAVLLAAPLIAHVPLASLAAVLVVVAWNMSELGRIRQLMRGPWGDRLTLVVTLGLTVLVDLTVAIEVGVVLAALLFMHRMSELVALSTGGPMIAEDVDDLSGQPRPPYVAGGLPPGVEAFRLSGPLFFGVASRIADLLDSIAGRPRVFLLGLDGVPMIDATGASKLADLAAKCRRHGTRLILTGLADQPARVLADMGVLELAETAPDFEAAVAGLGEG</sequence>
<dbReference type="SUPFAM" id="SSF52091">
    <property type="entry name" value="SpoIIaa-like"/>
    <property type="match status" value="1"/>
</dbReference>
<reference evidence="8" key="1">
    <citation type="submission" date="2016-10" db="EMBL/GenBank/DDBJ databases">
        <authorList>
            <person name="Varghese N."/>
            <person name="Submissions S."/>
        </authorList>
    </citation>
    <scope>NUCLEOTIDE SEQUENCE [LARGE SCALE GENOMIC DNA]</scope>
    <source>
        <strain evidence="8">930I</strain>
    </source>
</reference>
<accession>A0A1G8EID2</accession>
<dbReference type="RefSeq" id="WP_218119561.1">
    <property type="nucleotide sequence ID" value="NZ_FNCV01000010.1"/>
</dbReference>
<name>A0A1G8EID2_9PROT</name>
<feature type="transmembrane region" description="Helical" evidence="5">
    <location>
        <begin position="261"/>
        <end position="283"/>
    </location>
</feature>
<gene>
    <name evidence="7" type="ORF">SAMN05421742_11050</name>
</gene>
<keyword evidence="4 5" id="KW-0472">Membrane</keyword>
<keyword evidence="8" id="KW-1185">Reference proteome</keyword>
<evidence type="ECO:0000313" key="7">
    <source>
        <dbReference type="EMBL" id="SDH69627.1"/>
    </source>
</evidence>
<dbReference type="GO" id="GO:0016020">
    <property type="term" value="C:membrane"/>
    <property type="evidence" value="ECO:0007669"/>
    <property type="project" value="UniProtKB-SubCell"/>
</dbReference>
<keyword evidence="2 5" id="KW-0812">Transmembrane</keyword>
<dbReference type="Proteomes" id="UP000217076">
    <property type="component" value="Unassembled WGS sequence"/>
</dbReference>
<dbReference type="CDD" id="cd07042">
    <property type="entry name" value="STAS_SulP_like_sulfate_transporter"/>
    <property type="match status" value="1"/>
</dbReference>
<dbReference type="GO" id="GO:0055085">
    <property type="term" value="P:transmembrane transport"/>
    <property type="evidence" value="ECO:0007669"/>
    <property type="project" value="InterPro"/>
</dbReference>
<protein>
    <submittedName>
        <fullName evidence="7">Sulfate permease, SulP family</fullName>
    </submittedName>
</protein>
<evidence type="ECO:0000313" key="8">
    <source>
        <dbReference type="Proteomes" id="UP000217076"/>
    </source>
</evidence>
<feature type="transmembrane region" description="Helical" evidence="5">
    <location>
        <begin position="37"/>
        <end position="59"/>
    </location>
</feature>
<feature type="transmembrane region" description="Helical" evidence="5">
    <location>
        <begin position="391"/>
        <end position="420"/>
    </location>
</feature>
<dbReference type="InterPro" id="IPR036513">
    <property type="entry name" value="STAS_dom_sf"/>
</dbReference>
<feature type="domain" description="STAS" evidence="6">
    <location>
        <begin position="459"/>
        <end position="559"/>
    </location>
</feature>
<dbReference type="EMBL" id="FNCV01000010">
    <property type="protein sequence ID" value="SDH69627.1"/>
    <property type="molecule type" value="Genomic_DNA"/>
</dbReference>